<dbReference type="PANTHER" id="PTHR38593:SF1">
    <property type="entry name" value="BLR2558 PROTEIN"/>
    <property type="match status" value="1"/>
</dbReference>
<dbReference type="Gene3D" id="1.20.1260.10">
    <property type="match status" value="1"/>
</dbReference>
<evidence type="ECO:0000313" key="4">
    <source>
        <dbReference type="Proteomes" id="UP001597641"/>
    </source>
</evidence>
<reference evidence="4" key="1">
    <citation type="journal article" date="2019" name="Int. J. Syst. Evol. Microbiol.">
        <title>The Global Catalogue of Microorganisms (GCM) 10K type strain sequencing project: providing services to taxonomists for standard genome sequencing and annotation.</title>
        <authorList>
            <consortium name="The Broad Institute Genomics Platform"/>
            <consortium name="The Broad Institute Genome Sequencing Center for Infectious Disease"/>
            <person name="Wu L."/>
            <person name="Ma J."/>
        </authorList>
    </citation>
    <scope>NUCLEOTIDE SEQUENCE [LARGE SCALE GENOMIC DNA]</scope>
    <source>
        <strain evidence="4">KCTC 23984</strain>
    </source>
</reference>
<organism evidence="3 4">
    <name type="scientific">Pontibacter toksunensis</name>
    <dbReference type="NCBI Taxonomy" id="1332631"/>
    <lineage>
        <taxon>Bacteria</taxon>
        <taxon>Pseudomonadati</taxon>
        <taxon>Bacteroidota</taxon>
        <taxon>Cytophagia</taxon>
        <taxon>Cytophagales</taxon>
        <taxon>Hymenobacteraceae</taxon>
        <taxon>Pontibacter</taxon>
    </lineage>
</organism>
<sequence length="189" mass="21022">MKRTILILLTATTLLCTTACGSDDSIDQAVEQSMEQFEANGVEGMRNDALFAAEAASASLLEMQLGEAAVGMAVSPEVKELAQEMMQANQQMLNDLQQIATQSNFVLPSTLGERHHEVYQEITAKTGIAFDLAYVNRLSDEHEELIQRYEDIAENGQDMALKQYASKQLPLLRQHQQMVEELEETIKNA</sequence>
<dbReference type="PANTHER" id="PTHR38593">
    <property type="entry name" value="BLR2558 PROTEIN"/>
    <property type="match status" value="1"/>
</dbReference>
<dbReference type="InterPro" id="IPR012347">
    <property type="entry name" value="Ferritin-like"/>
</dbReference>
<protein>
    <submittedName>
        <fullName evidence="3">DUF4142 domain-containing protein</fullName>
    </submittedName>
</protein>
<dbReference type="Pfam" id="PF13628">
    <property type="entry name" value="DUF4142"/>
    <property type="match status" value="1"/>
</dbReference>
<dbReference type="RefSeq" id="WP_377481786.1">
    <property type="nucleotide sequence ID" value="NZ_JBHUOX010000003.1"/>
</dbReference>
<gene>
    <name evidence="3" type="ORF">ACFS7Z_04890</name>
</gene>
<evidence type="ECO:0000256" key="1">
    <source>
        <dbReference type="SAM" id="SignalP"/>
    </source>
</evidence>
<dbReference type="EMBL" id="JBHUOX010000003">
    <property type="protein sequence ID" value="MFD2999684.1"/>
    <property type="molecule type" value="Genomic_DNA"/>
</dbReference>
<dbReference type="Proteomes" id="UP001597641">
    <property type="component" value="Unassembled WGS sequence"/>
</dbReference>
<feature type="chain" id="PRO_5046323313" evidence="1">
    <location>
        <begin position="22"/>
        <end position="189"/>
    </location>
</feature>
<comment type="caution">
    <text evidence="3">The sequence shown here is derived from an EMBL/GenBank/DDBJ whole genome shotgun (WGS) entry which is preliminary data.</text>
</comment>
<proteinExistence type="predicted"/>
<evidence type="ECO:0000259" key="2">
    <source>
        <dbReference type="Pfam" id="PF13628"/>
    </source>
</evidence>
<dbReference type="InterPro" id="IPR025419">
    <property type="entry name" value="DUF4142"/>
</dbReference>
<keyword evidence="1" id="KW-0732">Signal</keyword>
<evidence type="ECO:0000313" key="3">
    <source>
        <dbReference type="EMBL" id="MFD2999684.1"/>
    </source>
</evidence>
<feature type="domain" description="DUF4142" evidence="2">
    <location>
        <begin position="47"/>
        <end position="182"/>
    </location>
</feature>
<feature type="signal peptide" evidence="1">
    <location>
        <begin position="1"/>
        <end position="21"/>
    </location>
</feature>
<name>A0ABW6BPB8_9BACT</name>
<accession>A0ABW6BPB8</accession>
<keyword evidence="4" id="KW-1185">Reference proteome</keyword>